<evidence type="ECO:0000313" key="1">
    <source>
        <dbReference type="EMBL" id="EOZ93852.1"/>
    </source>
</evidence>
<organism evidence="1 2">
    <name type="scientific">Indibacter alkaliphilus (strain CCUG 57479 / KCTC 22604 / LW1)</name>
    <dbReference type="NCBI Taxonomy" id="1189612"/>
    <lineage>
        <taxon>Bacteria</taxon>
        <taxon>Pseudomonadati</taxon>
        <taxon>Bacteroidota</taxon>
        <taxon>Cytophagia</taxon>
        <taxon>Cytophagales</taxon>
        <taxon>Cyclobacteriaceae</taxon>
    </lineage>
</organism>
<dbReference type="OrthoDB" id="1293009at2"/>
<reference evidence="1 2" key="1">
    <citation type="journal article" date="2013" name="Genome Announc.">
        <title>Draft Genome Sequence of Indibacter alkaliphilus Strain LW1T, Isolated from Lonar Lake, a Haloalkaline Lake in the Buldana District of Maharashtra, India.</title>
        <authorList>
            <person name="Singh A."/>
            <person name="Kumar Jangir P."/>
            <person name="Sharma R."/>
            <person name="Singh A."/>
            <person name="Kumar Pinnaka A."/>
            <person name="Shivaji S."/>
        </authorList>
    </citation>
    <scope>NUCLEOTIDE SEQUENCE [LARGE SCALE GENOMIC DNA]</scope>
    <source>
        <strain evidence="2">CCUG 57479 / KCTC 22604 / LW1</strain>
    </source>
</reference>
<dbReference type="STRING" id="1189612.A33Q_3457"/>
<accession>S2D3G4</accession>
<sequence length="561" mass="64386">MVEWCKLLNCKWISLVLIFFALQAQAQFLPVGYPILEENARRSQLLFGLDSVPQSFANRTLTFGDDLLWKSDVGDSFLNKLGFEFAALPVLAMTRFNGGRPYGWGAYGLPTNRGFQQYASAGVFVKLGFLRFQFQPEFRASQFRPYSGFPSDFPDPVNRAKFFFWNNGDYPEDLSALGRAGLSWGQSSLTAALGAFEIGVSSRNLWWGPGQWNALIFTNNAQGFPHLTLNTHKPAKTFLGSFEGQLIMGRVEDSGILPSMKGELNDRFARPFSGDWRYLNAINLIYSPKWIPGLTIGVTRTAQVYRENMGNEFIDYFRVFEGLQKEQFFDETGSTVEFDQEGVDQQATAYVRLVFPKANFELYTEYGRRDHPFNWRDLTISPEHARAYLMGFKKLFPLDQTGKFVQVRGEMVQQTESVNTYVRNRGNRGLTWHTHTRARGFGNYGMPMGVGLGLSSNVQTLELAMVENYNKIGLIFERLENQQDFFYRAFLDDPEHRPWVDLSLGLLFDHQWERLLFSSKLQFIHGRNYQWQLDPSSTPEFPRGQNLNSLHGQVSLVYLWN</sequence>
<dbReference type="Proteomes" id="UP000006073">
    <property type="component" value="Unassembled WGS sequence"/>
</dbReference>
<dbReference type="InterPro" id="IPR038636">
    <property type="entry name" value="Wzi_sf"/>
</dbReference>
<dbReference type="AlphaFoldDB" id="S2D3G4"/>
<keyword evidence="1" id="KW-0675">Receptor</keyword>
<dbReference type="InterPro" id="IPR026950">
    <property type="entry name" value="Caps_assemb_Wzi"/>
</dbReference>
<evidence type="ECO:0000313" key="2">
    <source>
        <dbReference type="Proteomes" id="UP000006073"/>
    </source>
</evidence>
<dbReference type="EMBL" id="ALWO02000044">
    <property type="protein sequence ID" value="EOZ93852.1"/>
    <property type="molecule type" value="Genomic_DNA"/>
</dbReference>
<dbReference type="Pfam" id="PF14052">
    <property type="entry name" value="Caps_assemb_Wzi"/>
    <property type="match status" value="1"/>
</dbReference>
<proteinExistence type="predicted"/>
<protein>
    <submittedName>
        <fullName evidence="1">TonB-dependent receptor</fullName>
    </submittedName>
</protein>
<dbReference type="Gene3D" id="2.40.160.130">
    <property type="entry name" value="Capsule assembly protein Wzi"/>
    <property type="match status" value="1"/>
</dbReference>
<dbReference type="eggNOG" id="ENOG5030DQ4">
    <property type="taxonomic scope" value="Bacteria"/>
</dbReference>
<keyword evidence="2" id="KW-1185">Reference proteome</keyword>
<gene>
    <name evidence="1" type="ORF">A33Q_3457</name>
</gene>
<name>S2D3G4_INDAL</name>
<comment type="caution">
    <text evidence="1">The sequence shown here is derived from an EMBL/GenBank/DDBJ whole genome shotgun (WGS) entry which is preliminary data.</text>
</comment>